<evidence type="ECO:0000313" key="11">
    <source>
        <dbReference type="Proteomes" id="UP000095553"/>
    </source>
</evidence>
<dbReference type="RefSeq" id="WP_009264540.1">
    <property type="nucleotide sequence ID" value="NZ_BAABYN010000001.1"/>
</dbReference>
<keyword evidence="2" id="KW-0520">NAD</keyword>
<proteinExistence type="predicted"/>
<reference evidence="9" key="3">
    <citation type="submission" date="2020-02" db="EMBL/GenBank/DDBJ databases">
        <authorList>
            <person name="Littmann E."/>
            <person name="Sorbara M."/>
        </authorList>
    </citation>
    <scope>NUCLEOTIDE SEQUENCE</scope>
    <source>
        <strain evidence="9">MSK.14.57</strain>
    </source>
</reference>
<dbReference type="SUPFAM" id="SSF51735">
    <property type="entry name" value="NAD(P)-binding Rossmann-fold domains"/>
    <property type="match status" value="1"/>
</dbReference>
<dbReference type="InterPro" id="IPR013131">
    <property type="entry name" value="Mannitol_DH_N"/>
</dbReference>
<evidence type="ECO:0000256" key="3">
    <source>
        <dbReference type="ARBA" id="ARBA00048615"/>
    </source>
</evidence>
<dbReference type="EMBL" id="CZAU01000003">
    <property type="protein sequence ID" value="CUP06334.1"/>
    <property type="molecule type" value="Genomic_DNA"/>
</dbReference>
<dbReference type="Proteomes" id="UP000095564">
    <property type="component" value="Unassembled WGS sequence"/>
</dbReference>
<dbReference type="Pfam" id="PF08125">
    <property type="entry name" value="Mannitol_dh_C"/>
    <property type="match status" value="1"/>
</dbReference>
<accession>A0A174K2P5</accession>
<dbReference type="GO" id="GO:0019592">
    <property type="term" value="P:mannitol catabolic process"/>
    <property type="evidence" value="ECO:0007669"/>
    <property type="project" value="TreeGrafter"/>
</dbReference>
<protein>
    <submittedName>
        <fullName evidence="8">Mannitol-1-phosphate 5-dehydrogenase</fullName>
        <ecNumber evidence="8">1.1.1.17</ecNumber>
    </submittedName>
</protein>
<dbReference type="Gene3D" id="3.40.50.720">
    <property type="entry name" value="NAD(P)-binding Rossmann-like Domain"/>
    <property type="match status" value="1"/>
</dbReference>
<evidence type="ECO:0000313" key="10">
    <source>
        <dbReference type="EMBL" id="WMD16964.1"/>
    </source>
</evidence>
<dbReference type="OrthoDB" id="271711at2"/>
<dbReference type="Pfam" id="PF01232">
    <property type="entry name" value="Mannitol_dh"/>
    <property type="match status" value="1"/>
</dbReference>
<reference evidence="9 14" key="2">
    <citation type="journal article" date="2020" name="Cell Host Microbe">
        <title>Functional and Genomic Variation between Human-Derived Isolates of Lachnospiraceae Reveals Inter- and Intra-Species Diversity.</title>
        <authorList>
            <person name="Sorbara M.T."/>
            <person name="Littmann E.R."/>
            <person name="Fontana E."/>
            <person name="Moody T.U."/>
            <person name="Kohout C.E."/>
            <person name="Gjonbalaj M."/>
            <person name="Eaton V."/>
            <person name="Seok R."/>
            <person name="Leiner I.M."/>
            <person name="Pamer E.G."/>
        </authorList>
    </citation>
    <scope>NUCLEOTIDE SEQUENCE [LARGE SCALE GENOMIC DNA]</scope>
    <source>
        <strain evidence="9 14">MSK.14.57</strain>
    </source>
</reference>
<sequence>MKTAVHFGAGKIGRGFIADLLHDSGYKIVFADVVQPLVDLVNETHEYSLFLIDHDYEEKVIDQVEAYSTITQEDKVIEAISEAEVLTTSVMATNLPKVAPTITKGLKARVKADQEKKLVVMACENAIMGTDILKKAMIETGIMTEEEMDQVAVFPNTAVDRMVFDGHHHGKDGIEVGDAFELPIEKNKLEDPKSQPIKGAEYVDNLAKFLQRKIYMVNCAHAVTSYFGFVKGYNTVQEGLADPQILEDVKKTVLESASALEKIYGFAHENLVEYMNAMIIKRFTTPGVSDPITRVAREPIRKISANDRIMGPAIQCEELGLDNSCLLKGAACAMFYKNEEDAQAVELQNYIKENGPEAAVVKYIGLKPEDRMTKVIVEEYKKLK</sequence>
<dbReference type="InterPro" id="IPR013118">
    <property type="entry name" value="Mannitol_DH_C"/>
</dbReference>
<evidence type="ECO:0000313" key="7">
    <source>
        <dbReference type="EMBL" id="CUN04967.1"/>
    </source>
</evidence>
<dbReference type="Proteomes" id="UP000095598">
    <property type="component" value="Unassembled WGS sequence"/>
</dbReference>
<evidence type="ECO:0000313" key="12">
    <source>
        <dbReference type="Proteomes" id="UP000095564"/>
    </source>
</evidence>
<keyword evidence="1 8" id="KW-0560">Oxidoreductase</keyword>
<evidence type="ECO:0000313" key="6">
    <source>
        <dbReference type="EMBL" id="CUM77013.1"/>
    </source>
</evidence>
<dbReference type="GeneID" id="92740209"/>
<dbReference type="PANTHER" id="PTHR30524:SF0">
    <property type="entry name" value="ALTRONATE OXIDOREDUCTASE-RELATED"/>
    <property type="match status" value="1"/>
</dbReference>
<dbReference type="EMBL" id="CP132968">
    <property type="protein sequence ID" value="WMD16964.1"/>
    <property type="molecule type" value="Genomic_DNA"/>
</dbReference>
<dbReference type="GO" id="GO:0008926">
    <property type="term" value="F:mannitol-1-phosphate 5-dehydrogenase activity"/>
    <property type="evidence" value="ECO:0007669"/>
    <property type="project" value="UniProtKB-EC"/>
</dbReference>
<dbReference type="InterPro" id="IPR008927">
    <property type="entry name" value="6-PGluconate_DH-like_C_sf"/>
</dbReference>
<comment type="catalytic activity">
    <reaction evidence="3">
        <text>D-mannitol 1-phosphate + NAD(+) = beta-D-fructose 6-phosphate + NADH + H(+)</text>
        <dbReference type="Rhea" id="RHEA:19661"/>
        <dbReference type="ChEBI" id="CHEBI:15378"/>
        <dbReference type="ChEBI" id="CHEBI:57540"/>
        <dbReference type="ChEBI" id="CHEBI:57634"/>
        <dbReference type="ChEBI" id="CHEBI:57945"/>
        <dbReference type="ChEBI" id="CHEBI:61381"/>
        <dbReference type="EC" id="1.1.1.17"/>
    </reaction>
</comment>
<dbReference type="InterPro" id="IPR000669">
    <property type="entry name" value="Mannitol_DH"/>
</dbReference>
<evidence type="ECO:0000256" key="1">
    <source>
        <dbReference type="ARBA" id="ARBA00023002"/>
    </source>
</evidence>
<dbReference type="EC" id="1.1.1.17" evidence="8"/>
<evidence type="ECO:0000313" key="13">
    <source>
        <dbReference type="Proteomes" id="UP000095598"/>
    </source>
</evidence>
<evidence type="ECO:0000259" key="4">
    <source>
        <dbReference type="Pfam" id="PF01232"/>
    </source>
</evidence>
<dbReference type="Proteomes" id="UP000095553">
    <property type="component" value="Unassembled WGS sequence"/>
</dbReference>
<keyword evidence="14" id="KW-1185">Reference proteome</keyword>
<dbReference type="Proteomes" id="UP001644750">
    <property type="component" value="Unassembled WGS sequence"/>
</dbReference>
<feature type="domain" description="Mannitol dehydrogenase C-terminal" evidence="5">
    <location>
        <begin position="205"/>
        <end position="382"/>
    </location>
</feature>
<evidence type="ECO:0000313" key="8">
    <source>
        <dbReference type="EMBL" id="CUP06334.1"/>
    </source>
</evidence>
<dbReference type="PRINTS" id="PR00084">
    <property type="entry name" value="MTLDHDRGNASE"/>
</dbReference>
<dbReference type="AlphaFoldDB" id="A0A174K2P5"/>
<feature type="domain" description="Mannitol dehydrogenase N-terminal" evidence="4">
    <location>
        <begin position="3"/>
        <end position="189"/>
    </location>
</feature>
<reference evidence="10" key="4">
    <citation type="submission" date="2023-08" db="EMBL/GenBank/DDBJ databases">
        <title>Complete Genome Sequences of butyrate producing Anaerostipes hadrus strains BA1 and GIF7 isolated from the terminal ileum of a healthy lean male.</title>
        <authorList>
            <person name="Low A."/>
            <person name="Sheludchenko M."/>
            <person name="Cheng H.E."/>
            <person name="Koh X.Q."/>
            <person name="Lee J."/>
        </authorList>
    </citation>
    <scope>NUCLEOTIDE SEQUENCE</scope>
    <source>
        <strain evidence="10">BA1</strain>
    </source>
</reference>
<dbReference type="EMBL" id="CYXT01000018">
    <property type="protein sequence ID" value="CUN04967.1"/>
    <property type="molecule type" value="Genomic_DNA"/>
</dbReference>
<dbReference type="GO" id="GO:0005829">
    <property type="term" value="C:cytosol"/>
    <property type="evidence" value="ECO:0007669"/>
    <property type="project" value="TreeGrafter"/>
</dbReference>
<gene>
    <name evidence="8" type="primary">mtlD_2</name>
    <name evidence="7" type="synonym">mtlD_1</name>
    <name evidence="7" type="ORF">ERS852425_02280</name>
    <name evidence="8" type="ORF">ERS852520_00512</name>
    <name evidence="6" type="ORF">ERS852571_00497</name>
    <name evidence="9" type="ORF">G5A72_00210</name>
    <name evidence="10" type="ORF">RBI15_02350</name>
</gene>
<reference evidence="11 12" key="1">
    <citation type="submission" date="2015-09" db="EMBL/GenBank/DDBJ databases">
        <authorList>
            <consortium name="Pathogen Informatics"/>
        </authorList>
    </citation>
    <scope>NUCLEOTIDE SEQUENCE [LARGE SCALE GENOMIC DNA]</scope>
    <source>
        <strain evidence="7 13">2789STDY5608868</strain>
        <strain evidence="8 12">2789STDY5834908</strain>
        <strain evidence="6 11">2789STDY5834959</strain>
    </source>
</reference>
<evidence type="ECO:0000256" key="2">
    <source>
        <dbReference type="ARBA" id="ARBA00023027"/>
    </source>
</evidence>
<evidence type="ECO:0000259" key="5">
    <source>
        <dbReference type="Pfam" id="PF08125"/>
    </source>
</evidence>
<dbReference type="PANTHER" id="PTHR30524">
    <property type="entry name" value="MANNITOL-1-PHOSPHATE 5-DEHYDROGENASE"/>
    <property type="match status" value="1"/>
</dbReference>
<organism evidence="8 12">
    <name type="scientific">Anaerostipes hadrus</name>
    <dbReference type="NCBI Taxonomy" id="649756"/>
    <lineage>
        <taxon>Bacteria</taxon>
        <taxon>Bacillati</taxon>
        <taxon>Bacillota</taxon>
        <taxon>Clostridia</taxon>
        <taxon>Lachnospirales</taxon>
        <taxon>Lachnospiraceae</taxon>
        <taxon>Anaerostipes</taxon>
    </lineage>
</organism>
<dbReference type="InterPro" id="IPR036291">
    <property type="entry name" value="NAD(P)-bd_dom_sf"/>
</dbReference>
<evidence type="ECO:0000313" key="9">
    <source>
        <dbReference type="EMBL" id="NSJ78037.1"/>
    </source>
</evidence>
<name>A0A174K2P5_ANAHA</name>
<dbReference type="EMBL" id="JAAITB010000001">
    <property type="protein sequence ID" value="NSJ78037.1"/>
    <property type="molecule type" value="Genomic_DNA"/>
</dbReference>
<evidence type="ECO:0000313" key="14">
    <source>
        <dbReference type="Proteomes" id="UP001644750"/>
    </source>
</evidence>
<dbReference type="InterPro" id="IPR013328">
    <property type="entry name" value="6PGD_dom2"/>
</dbReference>
<dbReference type="EMBL" id="CYXY01000002">
    <property type="protein sequence ID" value="CUM77013.1"/>
    <property type="molecule type" value="Genomic_DNA"/>
</dbReference>
<dbReference type="Gene3D" id="1.10.1040.10">
    <property type="entry name" value="N-(1-d-carboxylethyl)-l-norvaline Dehydrogenase, domain 2"/>
    <property type="match status" value="1"/>
</dbReference>
<dbReference type="SUPFAM" id="SSF48179">
    <property type="entry name" value="6-phosphogluconate dehydrogenase C-terminal domain-like"/>
    <property type="match status" value="1"/>
</dbReference>
<dbReference type="Proteomes" id="UP001243496">
    <property type="component" value="Chromosome"/>
</dbReference>